<name>A0ABY6N4I8_9ALTE</name>
<proteinExistence type="predicted"/>
<evidence type="ECO:0000313" key="3">
    <source>
        <dbReference type="EMBL" id="UZE96907.1"/>
    </source>
</evidence>
<evidence type="ECO:0000313" key="4">
    <source>
        <dbReference type="Proteomes" id="UP001163739"/>
    </source>
</evidence>
<evidence type="ECO:0000259" key="2">
    <source>
        <dbReference type="Pfam" id="PF00691"/>
    </source>
</evidence>
<feature type="domain" description="OmpA-like" evidence="2">
    <location>
        <begin position="461"/>
        <end position="525"/>
    </location>
</feature>
<reference evidence="3" key="1">
    <citation type="submission" date="2022-06" db="EMBL/GenBank/DDBJ databases">
        <title>Alkalimarinus sp. nov., isolated from gut of a Alitta virens.</title>
        <authorList>
            <person name="Yang A.I."/>
            <person name="Shin N.-R."/>
        </authorList>
    </citation>
    <scope>NUCLEOTIDE SEQUENCE</scope>
    <source>
        <strain evidence="3">A2M4</strain>
    </source>
</reference>
<dbReference type="Gene3D" id="3.30.1330.60">
    <property type="entry name" value="OmpA-like domain"/>
    <property type="match status" value="1"/>
</dbReference>
<dbReference type="InterPro" id="IPR006665">
    <property type="entry name" value="OmpA-like"/>
</dbReference>
<keyword evidence="4" id="KW-1185">Reference proteome</keyword>
<organism evidence="3 4">
    <name type="scientific">Alkalimarinus alittae</name>
    <dbReference type="NCBI Taxonomy" id="2961619"/>
    <lineage>
        <taxon>Bacteria</taxon>
        <taxon>Pseudomonadati</taxon>
        <taxon>Pseudomonadota</taxon>
        <taxon>Gammaproteobacteria</taxon>
        <taxon>Alteromonadales</taxon>
        <taxon>Alteromonadaceae</taxon>
        <taxon>Alkalimarinus</taxon>
    </lineage>
</organism>
<sequence length="587" mass="64967">MSQREGNSSIEEIDKGNGHIESDNDYLRLRKLLLGDDYSSALQRYVSKEEELQRVSEVLPEAIKLTTQAELCDALSPVVDQAIEKSIEQNPTRITHVLFPIMGPSIRKAVASALAEMVQSLNNLLEKSLTLGSLNWRVRAWRAGMPYAQYVLLQTTQYRVEQVLLVHRETGLLLNSVAAPEVEIQDPELVSSMLTAIGDFVSDSFSAGDETLERVRLGDFEIHLNVGPHAILALAVRGSASDELTLKANTTIETIHAQFSHQLSHFEGDRAPFDETTPALSECLLSQKVQAREKRKPWMAIILIGCAIVYGVISSVKLWQIERQYSVLEHLINNEPGYIVLSAEPKESVLHVKVIRSPDSRQAGIVTVDLLNQLEKESRADWLSSKMVDLQVSDTVVHMGPMPVIEPVKLDVVQESLSDLDEFKLLVEQVRNTVFYFEPNQSILSGDELLKIPKVVKTINSLETKAADMGVPDLQILVMGFADSIGSSFGSNTVSQQRADGVRSMLTENAVSADITVAWGAGNVDLDRISDKAQRRVTLQVLYSHKEQGAHHLEGLDEALEEAQEPRLESAAEEESDMDINSGDTGE</sequence>
<dbReference type="SUPFAM" id="SSF103088">
    <property type="entry name" value="OmpA-like"/>
    <property type="match status" value="1"/>
</dbReference>
<accession>A0ABY6N4I8</accession>
<dbReference type="Proteomes" id="UP001163739">
    <property type="component" value="Chromosome"/>
</dbReference>
<dbReference type="EMBL" id="CP100390">
    <property type="protein sequence ID" value="UZE96907.1"/>
    <property type="molecule type" value="Genomic_DNA"/>
</dbReference>
<dbReference type="RefSeq" id="WP_265048391.1">
    <property type="nucleotide sequence ID" value="NZ_CP100390.1"/>
</dbReference>
<gene>
    <name evidence="3" type="ORF">NKI27_03915</name>
</gene>
<evidence type="ECO:0000256" key="1">
    <source>
        <dbReference type="SAM" id="MobiDB-lite"/>
    </source>
</evidence>
<dbReference type="Pfam" id="PF00691">
    <property type="entry name" value="OmpA"/>
    <property type="match status" value="1"/>
</dbReference>
<protein>
    <submittedName>
        <fullName evidence="3">OmpA family protein</fullName>
    </submittedName>
</protein>
<feature type="region of interest" description="Disordered" evidence="1">
    <location>
        <begin position="556"/>
        <end position="587"/>
    </location>
</feature>
<dbReference type="InterPro" id="IPR036737">
    <property type="entry name" value="OmpA-like_sf"/>
</dbReference>